<dbReference type="GO" id="GO:0000976">
    <property type="term" value="F:transcription cis-regulatory region binding"/>
    <property type="evidence" value="ECO:0007669"/>
    <property type="project" value="TreeGrafter"/>
</dbReference>
<protein>
    <recommendedName>
        <fullName evidence="8">Zn(2)-C6 fungal-type domain-containing protein</fullName>
    </recommendedName>
</protein>
<dbReference type="GO" id="GO:0000981">
    <property type="term" value="F:DNA-binding transcription factor activity, RNA polymerase II-specific"/>
    <property type="evidence" value="ECO:0007669"/>
    <property type="project" value="InterPro"/>
</dbReference>
<evidence type="ECO:0000259" key="8">
    <source>
        <dbReference type="PROSITE" id="PS00463"/>
    </source>
</evidence>
<keyword evidence="10" id="KW-1185">Reference proteome</keyword>
<dbReference type="PROSITE" id="PS00463">
    <property type="entry name" value="ZN2_CY6_FUNGAL_1"/>
    <property type="match status" value="1"/>
</dbReference>
<dbReference type="CDD" id="cd00067">
    <property type="entry name" value="GAL4"/>
    <property type="match status" value="1"/>
</dbReference>
<feature type="compositionally biased region" description="Low complexity" evidence="7">
    <location>
        <begin position="139"/>
        <end position="151"/>
    </location>
</feature>
<dbReference type="Gene3D" id="4.10.240.10">
    <property type="entry name" value="Zn(2)-C6 fungal-type DNA-binding domain"/>
    <property type="match status" value="1"/>
</dbReference>
<feature type="compositionally biased region" description="Basic and acidic residues" evidence="7">
    <location>
        <begin position="97"/>
        <end position="106"/>
    </location>
</feature>
<evidence type="ECO:0000313" key="10">
    <source>
        <dbReference type="Proteomes" id="UP000054302"/>
    </source>
</evidence>
<dbReference type="InterPro" id="IPR007219">
    <property type="entry name" value="XnlR_reg_dom"/>
</dbReference>
<feature type="region of interest" description="Disordered" evidence="7">
    <location>
        <begin position="94"/>
        <end position="151"/>
    </location>
</feature>
<dbReference type="VEuPathDB" id="FungiDB:PV10_01087"/>
<dbReference type="GeneID" id="27318932"/>
<sequence>MARVHDPVVEMDNSHDKQTIERRSKREKYSRACIACRSTKTKCLPAPNSLSCQACIKRSRDCVMPGPIKPRLKASEKFSELEQKIATLTNALAAKGQQDHIQHDHLTASPSPSSHLRQPNRASIPPAPIVSSLPHLPHPANATSSGNTSTSPSVKYLDAIDQGIVDLPTAAVLFNHWNTSMRPIFPTVRLKEGNDLQQTRTKRPLLTLAILAIASASILPSFEPRLVLELHEQLVRHVFILGTQSLDLVQAMLLYSQYYIRTPGTHSSIRTQYIAAAVAMSYDLGLHELNQQDSQDPDLSNGKARTWLACWHAASTSSSIVYQPCLIFGQLGVDQSISVLSERSSTDSDDEWFIYLIQLQQLIEDVMNVFPSTIPSNGSTSTYDATNVRFKFDLFQKRLSTLNSKLVFSGDSRLQKFAMLFGDFMLHMTVVRGSWNTFTYRTKSATLKHGTSDGLCSSATPWHLDTILSGLASARAALDLYLNLEDSICRSLPNMFLIWTMFAAFLLIKTGHLTQSMAQTHTDHAARPPPSIVDLLEAMADKIDIVAANGYLPQAKSFSGAFRNMRKYAIQKRAICLHSKGDCDAAPGENIVELIGRSSDHAAILTGADDDTSTRALATPSSSRNTMSGGHDSATNLGSVYDPSTYAQTDWSDFFLDEEAMRQMDSFMMDDDPGWMRSFF</sequence>
<dbReference type="SMART" id="SM00066">
    <property type="entry name" value="GAL4"/>
    <property type="match status" value="1"/>
</dbReference>
<dbReference type="InterPro" id="IPR001138">
    <property type="entry name" value="Zn2Cys6_DnaBD"/>
</dbReference>
<dbReference type="SUPFAM" id="SSF57701">
    <property type="entry name" value="Zn2/Cys6 DNA-binding domain"/>
    <property type="match status" value="1"/>
</dbReference>
<feature type="region of interest" description="Disordered" evidence="7">
    <location>
        <begin position="1"/>
        <end position="23"/>
    </location>
</feature>
<organism evidence="9 10">
    <name type="scientific">Exophiala mesophila</name>
    <name type="common">Black yeast-like fungus</name>
    <dbReference type="NCBI Taxonomy" id="212818"/>
    <lineage>
        <taxon>Eukaryota</taxon>
        <taxon>Fungi</taxon>
        <taxon>Dikarya</taxon>
        <taxon>Ascomycota</taxon>
        <taxon>Pezizomycotina</taxon>
        <taxon>Eurotiomycetes</taxon>
        <taxon>Chaetothyriomycetidae</taxon>
        <taxon>Chaetothyriales</taxon>
        <taxon>Herpotrichiellaceae</taxon>
        <taxon>Exophiala</taxon>
    </lineage>
</organism>
<dbReference type="InterPro" id="IPR036864">
    <property type="entry name" value="Zn2-C6_fun-type_DNA-bd_sf"/>
</dbReference>
<dbReference type="AlphaFoldDB" id="A0A0D1X683"/>
<proteinExistence type="predicted"/>
<dbReference type="Proteomes" id="UP000054302">
    <property type="component" value="Unassembled WGS sequence"/>
</dbReference>
<accession>A0A0D1X683</accession>
<evidence type="ECO:0000256" key="1">
    <source>
        <dbReference type="ARBA" id="ARBA00004123"/>
    </source>
</evidence>
<comment type="subcellular location">
    <subcellularLocation>
        <location evidence="1">Nucleus</location>
    </subcellularLocation>
</comment>
<evidence type="ECO:0000256" key="3">
    <source>
        <dbReference type="ARBA" id="ARBA00023015"/>
    </source>
</evidence>
<keyword evidence="6" id="KW-0539">Nucleus</keyword>
<feature type="domain" description="Zn(2)-C6 fungal-type" evidence="8">
    <location>
        <begin position="32"/>
        <end position="62"/>
    </location>
</feature>
<dbReference type="STRING" id="212818.A0A0D1X683"/>
<name>A0A0D1X683_EXOME</name>
<dbReference type="HOGENOM" id="CLU_006524_0_2_1"/>
<evidence type="ECO:0000256" key="6">
    <source>
        <dbReference type="ARBA" id="ARBA00023242"/>
    </source>
</evidence>
<dbReference type="PANTHER" id="PTHR31845:SF10">
    <property type="entry name" value="ZN(II)2CYS6 TRANSCRIPTION FACTOR (EUROFUNG)"/>
    <property type="match status" value="1"/>
</dbReference>
<feature type="compositionally biased region" description="Polar residues" evidence="7">
    <location>
        <begin position="108"/>
        <end position="121"/>
    </location>
</feature>
<dbReference type="InterPro" id="IPR051089">
    <property type="entry name" value="prtT"/>
</dbReference>
<keyword evidence="4" id="KW-0238">DNA-binding</keyword>
<dbReference type="Pfam" id="PF04082">
    <property type="entry name" value="Fungal_trans"/>
    <property type="match status" value="1"/>
</dbReference>
<evidence type="ECO:0000256" key="4">
    <source>
        <dbReference type="ARBA" id="ARBA00023125"/>
    </source>
</evidence>
<dbReference type="OrthoDB" id="3365636at2759"/>
<dbReference type="EMBL" id="KN847520">
    <property type="protein sequence ID" value="KIV97325.1"/>
    <property type="molecule type" value="Genomic_DNA"/>
</dbReference>
<keyword evidence="3" id="KW-0805">Transcription regulation</keyword>
<dbReference type="RefSeq" id="XP_016228899.1">
    <property type="nucleotide sequence ID" value="XM_016365250.1"/>
</dbReference>
<dbReference type="OMA" id="KISMHAN"/>
<reference evidence="9 10" key="1">
    <citation type="submission" date="2015-01" db="EMBL/GenBank/DDBJ databases">
        <title>The Genome Sequence of Exophiala mesophila CBS40295.</title>
        <authorList>
            <consortium name="The Broad Institute Genomics Platform"/>
            <person name="Cuomo C."/>
            <person name="de Hoog S."/>
            <person name="Gorbushina A."/>
            <person name="Stielow B."/>
            <person name="Teixiera M."/>
            <person name="Abouelleil A."/>
            <person name="Chapman S.B."/>
            <person name="Priest M."/>
            <person name="Young S.K."/>
            <person name="Wortman J."/>
            <person name="Nusbaum C."/>
            <person name="Birren B."/>
        </authorList>
    </citation>
    <scope>NUCLEOTIDE SEQUENCE [LARGE SCALE GENOMIC DNA]</scope>
    <source>
        <strain evidence="9 10">CBS 40295</strain>
    </source>
</reference>
<evidence type="ECO:0000256" key="5">
    <source>
        <dbReference type="ARBA" id="ARBA00023163"/>
    </source>
</evidence>
<keyword evidence="2" id="KW-0479">Metal-binding</keyword>
<evidence type="ECO:0000313" key="9">
    <source>
        <dbReference type="EMBL" id="KIV97325.1"/>
    </source>
</evidence>
<dbReference type="GO" id="GO:0008270">
    <property type="term" value="F:zinc ion binding"/>
    <property type="evidence" value="ECO:0007669"/>
    <property type="project" value="InterPro"/>
</dbReference>
<keyword evidence="5" id="KW-0804">Transcription</keyword>
<evidence type="ECO:0000256" key="2">
    <source>
        <dbReference type="ARBA" id="ARBA00022723"/>
    </source>
</evidence>
<dbReference type="GO" id="GO:0006351">
    <property type="term" value="P:DNA-templated transcription"/>
    <property type="evidence" value="ECO:0007669"/>
    <property type="project" value="InterPro"/>
</dbReference>
<dbReference type="GO" id="GO:0005634">
    <property type="term" value="C:nucleus"/>
    <property type="evidence" value="ECO:0007669"/>
    <property type="project" value="UniProtKB-SubCell"/>
</dbReference>
<dbReference type="PANTHER" id="PTHR31845">
    <property type="entry name" value="FINGER DOMAIN PROTEIN, PUTATIVE-RELATED"/>
    <property type="match status" value="1"/>
</dbReference>
<gene>
    <name evidence="9" type="ORF">PV10_01087</name>
</gene>
<evidence type="ECO:0000256" key="7">
    <source>
        <dbReference type="SAM" id="MobiDB-lite"/>
    </source>
</evidence>
<dbReference type="CDD" id="cd12148">
    <property type="entry name" value="fungal_TF_MHR"/>
    <property type="match status" value="1"/>
</dbReference>